<keyword evidence="2" id="KW-1185">Reference proteome</keyword>
<dbReference type="EMBL" id="BAAASZ010000031">
    <property type="protein sequence ID" value="GAA2457366.1"/>
    <property type="molecule type" value="Genomic_DNA"/>
</dbReference>
<name>A0ABN3KHU2_9ACTN</name>
<proteinExistence type="predicted"/>
<protein>
    <submittedName>
        <fullName evidence="1">Uncharacterized protein</fullName>
    </submittedName>
</protein>
<gene>
    <name evidence="1" type="ORF">GCM10010405_46800</name>
</gene>
<comment type="caution">
    <text evidence="1">The sequence shown here is derived from an EMBL/GenBank/DDBJ whole genome shotgun (WGS) entry which is preliminary data.</text>
</comment>
<evidence type="ECO:0000313" key="1">
    <source>
        <dbReference type="EMBL" id="GAA2457366.1"/>
    </source>
</evidence>
<organism evidence="1 2">
    <name type="scientific">Streptomyces macrosporus</name>
    <dbReference type="NCBI Taxonomy" id="44032"/>
    <lineage>
        <taxon>Bacteria</taxon>
        <taxon>Bacillati</taxon>
        <taxon>Actinomycetota</taxon>
        <taxon>Actinomycetes</taxon>
        <taxon>Kitasatosporales</taxon>
        <taxon>Streptomycetaceae</taxon>
        <taxon>Streptomyces</taxon>
    </lineage>
</organism>
<sequence>MVTAGMGWYAARKAAAAQMTAAQETAAAQVEAALAGVRAQFSAQRQEAIWQIRREAYTAFLGQVEAVRVEVVELAHLCSEAIDTMGRSSSTDLDLDTPRHQLAETFKNLWLRDSALRLSVDVEQAEQAEQLRLLIMEAVEDVSELVDMIYTGRQFRAARRRSQTSIDALHEGIVEWTRNARWYLGTTSQEP</sequence>
<reference evidence="1 2" key="1">
    <citation type="journal article" date="2019" name="Int. J. Syst. Evol. Microbiol.">
        <title>The Global Catalogue of Microorganisms (GCM) 10K type strain sequencing project: providing services to taxonomists for standard genome sequencing and annotation.</title>
        <authorList>
            <consortium name="The Broad Institute Genomics Platform"/>
            <consortium name="The Broad Institute Genome Sequencing Center for Infectious Disease"/>
            <person name="Wu L."/>
            <person name="Ma J."/>
        </authorList>
    </citation>
    <scope>NUCLEOTIDE SEQUENCE [LARGE SCALE GENOMIC DNA]</scope>
    <source>
        <strain evidence="1 2">JCM 6305</strain>
    </source>
</reference>
<accession>A0ABN3KHU2</accession>
<evidence type="ECO:0000313" key="2">
    <source>
        <dbReference type="Proteomes" id="UP001501638"/>
    </source>
</evidence>
<dbReference type="Proteomes" id="UP001501638">
    <property type="component" value="Unassembled WGS sequence"/>
</dbReference>